<protein>
    <submittedName>
        <fullName evidence="1">Uncharacterized protein</fullName>
    </submittedName>
</protein>
<evidence type="ECO:0000313" key="2">
    <source>
        <dbReference type="Proteomes" id="UP000035086"/>
    </source>
</evidence>
<accession>A0ABN4F046</accession>
<name>A0ABN4F046_PANPU</name>
<organism evidence="1 2">
    <name type="scientific">Pandoraea pulmonicola</name>
    <dbReference type="NCBI Taxonomy" id="93221"/>
    <lineage>
        <taxon>Bacteria</taxon>
        <taxon>Pseudomonadati</taxon>
        <taxon>Pseudomonadota</taxon>
        <taxon>Betaproteobacteria</taxon>
        <taxon>Burkholderiales</taxon>
        <taxon>Burkholderiaceae</taxon>
        <taxon>Pandoraea</taxon>
    </lineage>
</organism>
<evidence type="ECO:0000313" key="1">
    <source>
        <dbReference type="EMBL" id="AJC22745.1"/>
    </source>
</evidence>
<dbReference type="EMBL" id="CP010310">
    <property type="protein sequence ID" value="AJC22745.1"/>
    <property type="molecule type" value="Genomic_DNA"/>
</dbReference>
<reference evidence="1" key="1">
    <citation type="submission" date="2016-11" db="EMBL/GenBank/DDBJ databases">
        <title>Complete Genome Sequencing of Pandoraea pulmonicola DSM 16583.</title>
        <authorList>
            <person name="Chan K.-G."/>
        </authorList>
    </citation>
    <scope>NUCLEOTIDE SEQUENCE</scope>
    <source>
        <strain evidence="1">DSM 16583</strain>
    </source>
</reference>
<dbReference type="Proteomes" id="UP000035086">
    <property type="component" value="Chromosome"/>
</dbReference>
<keyword evidence="2" id="KW-1185">Reference proteome</keyword>
<sequence length="301" mass="32920">MSTSYDAVSYSVYDQYCEGDQVRSGTSFSASLDAVIKAVPIKFNLGQGSTEERVRNFCKTFDSAYKSDKSRYQESSTVVGTTTRAWLQCMALASRGVDFAPDISREHVNIDVRRTNASEVSVQGVVYNNEVMNCTVPVSDQSTTRATATEQTTMRLSEKDWVITCVRKPRTEKTETVYPSGDITVVTTAGQFTLPVAAEARFPREWSGEFQTSLDKLSEDQQLTKARLTVMEARSSATPKGAWQPDQGFGGGLNKVAHESACPAGQVMVGLQIVTGGTCHGFCDPDGRPVTSFKIQCAQKY</sequence>
<gene>
    <name evidence="1" type="ORF">RO07_23890</name>
</gene>
<proteinExistence type="predicted"/>